<feature type="binding site" evidence="2">
    <location>
        <begin position="534"/>
        <end position="535"/>
    </location>
    <ligand>
        <name>FAD</name>
        <dbReference type="ChEBI" id="CHEBI:57692"/>
    </ligand>
</feature>
<feature type="binding site" evidence="2">
    <location>
        <position position="268"/>
    </location>
    <ligand>
        <name>FAD</name>
        <dbReference type="ChEBI" id="CHEBI:57692"/>
    </ligand>
</feature>
<comment type="cofactor">
    <cofactor evidence="2">
        <name>FAD</name>
        <dbReference type="ChEBI" id="CHEBI:57692"/>
    </cofactor>
</comment>
<sequence length="602" mass="65965">MMEVGCESGGAAGATFAAALQFFAASQCLVQEPWPPQANVQNGTHFDFIVVGGGTAGATLAARLSALPVSVLLLEAGGDPPQDSIIPGFKDSMKRSYYDWNFTTTNDYYSSQSLQDGSQRQPRGKMLGGSGSINDMIYSRGFPADYDDWASIVGEGWNWDNVLSYFKKTEYLTDERITINPDLASLHGFDGEIEVSGSTDSTFATDKFLEAFKELNFNIVQDMTNPNTIGAGRFSHTIKDGKRHSSLTALLNKASERNNLFVLKEAHVVKILVENETAYGVKVLLEGDEFIFYADKEIIMTAGTFNTAKLLLLSGIGPKEHLEEMGISVVKDLPVGENLHDHVMVLTYLAADNGTCDLDKNNVHMDTIRYLYDRSGSLVRTSDLGAYISYNEAANVPDFAIYPTCIYANSDFYVACLEILGFKASICEKIDSLNKDLEILSLAVVNLKPKSRGRVRLQSLDPLDPPLIYSGTFNDGSDLDYYPGAIETARSIASTSYFNSKNAFVVEFDIEQCNDFIDREYLECLAKATAMSAWHAVGTAAMGTVVDSELRVKGINGLRVADASVMPNVVRGNTNSPVVMIAEKAADYIKDYYKTLGYLNKN</sequence>
<evidence type="ECO:0000259" key="4">
    <source>
        <dbReference type="PROSITE" id="PS00623"/>
    </source>
</evidence>
<dbReference type="PIRSF" id="PIRSF000137">
    <property type="entry name" value="Alcohol_oxidase"/>
    <property type="match status" value="1"/>
</dbReference>
<evidence type="ECO:0000256" key="1">
    <source>
        <dbReference type="ARBA" id="ARBA00010790"/>
    </source>
</evidence>
<evidence type="ECO:0000313" key="6">
    <source>
        <dbReference type="RefSeq" id="XP_026486646.2"/>
    </source>
</evidence>
<dbReference type="GO" id="GO:0050660">
    <property type="term" value="F:flavin adenine dinucleotide binding"/>
    <property type="evidence" value="ECO:0007669"/>
    <property type="project" value="InterPro"/>
</dbReference>
<dbReference type="OMA" id="MSAWHAV"/>
<reference evidence="6 7" key="1">
    <citation type="submission" date="2025-05" db="UniProtKB">
        <authorList>
            <consortium name="RefSeq"/>
        </authorList>
    </citation>
    <scope>IDENTIFICATION</scope>
    <source>
        <tissue evidence="6 7">Whole body</tissue>
    </source>
</reference>
<dbReference type="PANTHER" id="PTHR11552">
    <property type="entry name" value="GLUCOSE-METHANOL-CHOLINE GMC OXIDOREDUCTASE"/>
    <property type="match status" value="1"/>
</dbReference>
<dbReference type="SUPFAM" id="SSF51905">
    <property type="entry name" value="FAD/NAD(P)-binding domain"/>
    <property type="match status" value="1"/>
</dbReference>
<keyword evidence="5" id="KW-1185">Reference proteome</keyword>
<dbReference type="RefSeq" id="XP_026486646.2">
    <property type="nucleotide sequence ID" value="XM_026630861.2"/>
</dbReference>
<dbReference type="AlphaFoldDB" id="A0A8B8HSQ9"/>
<dbReference type="Proteomes" id="UP001652626">
    <property type="component" value="Chromosome 9"/>
</dbReference>
<feature type="domain" description="Glucose-methanol-choline oxidoreductase N-terminal" evidence="4">
    <location>
        <begin position="124"/>
        <end position="147"/>
    </location>
</feature>
<dbReference type="Pfam" id="PF00732">
    <property type="entry name" value="GMC_oxred_N"/>
    <property type="match status" value="1"/>
</dbReference>
<evidence type="ECO:0000313" key="7">
    <source>
        <dbReference type="RefSeq" id="XP_064071981.1"/>
    </source>
</evidence>
<dbReference type="Gene3D" id="3.30.560.10">
    <property type="entry name" value="Glucose Oxidase, domain 3"/>
    <property type="match status" value="1"/>
</dbReference>
<dbReference type="RefSeq" id="XP_064071982.1">
    <property type="nucleotide sequence ID" value="XM_064215912.1"/>
</dbReference>
<organism evidence="5 6">
    <name type="scientific">Vanessa tameamea</name>
    <name type="common">Kamehameha butterfly</name>
    <dbReference type="NCBI Taxonomy" id="334116"/>
    <lineage>
        <taxon>Eukaryota</taxon>
        <taxon>Metazoa</taxon>
        <taxon>Ecdysozoa</taxon>
        <taxon>Arthropoda</taxon>
        <taxon>Hexapoda</taxon>
        <taxon>Insecta</taxon>
        <taxon>Pterygota</taxon>
        <taxon>Neoptera</taxon>
        <taxon>Endopterygota</taxon>
        <taxon>Lepidoptera</taxon>
        <taxon>Glossata</taxon>
        <taxon>Ditrysia</taxon>
        <taxon>Papilionoidea</taxon>
        <taxon>Nymphalidae</taxon>
        <taxon>Nymphalinae</taxon>
        <taxon>Vanessa</taxon>
    </lineage>
</organism>
<dbReference type="OrthoDB" id="284473at2759"/>
<dbReference type="InterPro" id="IPR036188">
    <property type="entry name" value="FAD/NAD-bd_sf"/>
</dbReference>
<dbReference type="GO" id="GO:0016614">
    <property type="term" value="F:oxidoreductase activity, acting on CH-OH group of donors"/>
    <property type="evidence" value="ECO:0007669"/>
    <property type="project" value="InterPro"/>
</dbReference>
<proteinExistence type="inferred from homology"/>
<dbReference type="PANTHER" id="PTHR11552:SF188">
    <property type="entry name" value="NEITHER INACTIVATION NOR AFTERPOTENTIAL PROTEIN G"/>
    <property type="match status" value="1"/>
</dbReference>
<dbReference type="Gene3D" id="3.50.50.60">
    <property type="entry name" value="FAD/NAD(P)-binding domain"/>
    <property type="match status" value="1"/>
</dbReference>
<dbReference type="SUPFAM" id="SSF54373">
    <property type="entry name" value="FAD-linked reductases, C-terminal domain"/>
    <property type="match status" value="1"/>
</dbReference>
<dbReference type="Pfam" id="PF05199">
    <property type="entry name" value="GMC_oxred_C"/>
    <property type="match status" value="1"/>
</dbReference>
<accession>A0A8B8HSQ9</accession>
<protein>
    <submittedName>
        <fullName evidence="6 7">Ecdysone oxidase-like isoform X1</fullName>
    </submittedName>
</protein>
<name>A0A8B8HSQ9_VANTA</name>
<keyword evidence="2 3" id="KW-0274">FAD</keyword>
<evidence type="ECO:0000256" key="3">
    <source>
        <dbReference type="RuleBase" id="RU003968"/>
    </source>
</evidence>
<evidence type="ECO:0000313" key="5">
    <source>
        <dbReference type="Proteomes" id="UP001652626"/>
    </source>
</evidence>
<dbReference type="PROSITE" id="PS00623">
    <property type="entry name" value="GMC_OXRED_1"/>
    <property type="match status" value="1"/>
</dbReference>
<dbReference type="RefSeq" id="XP_064071981.1">
    <property type="nucleotide sequence ID" value="XM_064215911.1"/>
</dbReference>
<dbReference type="GeneID" id="113393798"/>
<dbReference type="InterPro" id="IPR007867">
    <property type="entry name" value="GMC_OxRtase_C"/>
</dbReference>
<gene>
    <name evidence="6 7 8" type="primary">LOC113393798</name>
</gene>
<dbReference type="InterPro" id="IPR000172">
    <property type="entry name" value="GMC_OxRdtase_N"/>
</dbReference>
<evidence type="ECO:0000313" key="8">
    <source>
        <dbReference type="RefSeq" id="XP_064071982.1"/>
    </source>
</evidence>
<evidence type="ECO:0000256" key="2">
    <source>
        <dbReference type="PIRSR" id="PIRSR000137-2"/>
    </source>
</evidence>
<dbReference type="InterPro" id="IPR012132">
    <property type="entry name" value="GMC_OxRdtase"/>
</dbReference>
<comment type="similarity">
    <text evidence="1 3">Belongs to the GMC oxidoreductase family.</text>
</comment>
<keyword evidence="3" id="KW-0285">Flavoprotein</keyword>